<proteinExistence type="predicted"/>
<dbReference type="Proteomes" id="UP000631114">
    <property type="component" value="Unassembled WGS sequence"/>
</dbReference>
<keyword evidence="3" id="KW-1185">Reference proteome</keyword>
<dbReference type="EMBL" id="JADFTS010000002">
    <property type="protein sequence ID" value="KAF9622838.1"/>
    <property type="molecule type" value="Genomic_DNA"/>
</dbReference>
<keyword evidence="1" id="KW-0732">Signal</keyword>
<evidence type="ECO:0000256" key="1">
    <source>
        <dbReference type="SAM" id="SignalP"/>
    </source>
</evidence>
<name>A0A835M7R4_9MAGN</name>
<feature type="chain" id="PRO_5032804168" description="Desiccation-related protein PCC13-62" evidence="1">
    <location>
        <begin position="24"/>
        <end position="309"/>
    </location>
</feature>
<comment type="caution">
    <text evidence="2">The sequence shown here is derived from an EMBL/GenBank/DDBJ whole genome shotgun (WGS) entry which is preliminary data.</text>
</comment>
<dbReference type="OrthoDB" id="1001765at2759"/>
<dbReference type="PANTHER" id="PTHR31694">
    <property type="entry name" value="DESICCATION-LIKE PROTEIN"/>
    <property type="match status" value="1"/>
</dbReference>
<accession>A0A835M7R4</accession>
<gene>
    <name evidence="2" type="ORF">IFM89_034073</name>
</gene>
<evidence type="ECO:0000313" key="2">
    <source>
        <dbReference type="EMBL" id="KAF9622838.1"/>
    </source>
</evidence>
<feature type="signal peptide" evidence="1">
    <location>
        <begin position="1"/>
        <end position="23"/>
    </location>
</feature>
<evidence type="ECO:0000313" key="3">
    <source>
        <dbReference type="Proteomes" id="UP000631114"/>
    </source>
</evidence>
<organism evidence="2 3">
    <name type="scientific">Coptis chinensis</name>
    <dbReference type="NCBI Taxonomy" id="261450"/>
    <lineage>
        <taxon>Eukaryota</taxon>
        <taxon>Viridiplantae</taxon>
        <taxon>Streptophyta</taxon>
        <taxon>Embryophyta</taxon>
        <taxon>Tracheophyta</taxon>
        <taxon>Spermatophyta</taxon>
        <taxon>Magnoliopsida</taxon>
        <taxon>Ranunculales</taxon>
        <taxon>Ranunculaceae</taxon>
        <taxon>Coptidoideae</taxon>
        <taxon>Coptis</taxon>
    </lineage>
</organism>
<dbReference type="InterPro" id="IPR052965">
    <property type="entry name" value="Pigment-catalase-like"/>
</dbReference>
<sequence>MAVRSTSLLTTILLFLLPSSIYSQSYYNNSTPYNDIDFVELPLNLEYLEAEFFLWGALGHGLDRVAPYLVSGGPPPIGVKKANLDKFTRDIVLQFAFQEVGHLRAIRRLVPGFPRPQLDLSVGSFAKVMDAAVGHALTPPFDPYANGLNFLLASYIISYVGLTGYVGANDKLKYTVSKRVRMLVAGLLSVESAQDAIIRALLYEWAAVTVQPYGITVADFTVRISELRNQLGNSGRKDEGIVIPPLRGARGESSGNVVVGDDNALAFARTPKEVLRIIYGDGDERVPGGFYPKGASGRIAQSYLEASST</sequence>
<dbReference type="Pfam" id="PF13668">
    <property type="entry name" value="Ferritin_2"/>
    <property type="match status" value="1"/>
</dbReference>
<dbReference type="PANTHER" id="PTHR31694:SF12">
    <property type="entry name" value="DESICCATION-LIKE PROTEIN"/>
    <property type="match status" value="1"/>
</dbReference>
<evidence type="ECO:0008006" key="4">
    <source>
        <dbReference type="Google" id="ProtNLM"/>
    </source>
</evidence>
<protein>
    <recommendedName>
        <fullName evidence="4">Desiccation-related protein PCC13-62</fullName>
    </recommendedName>
</protein>
<reference evidence="2 3" key="1">
    <citation type="submission" date="2020-10" db="EMBL/GenBank/DDBJ databases">
        <title>The Coptis chinensis genome and diversification of protoberbering-type alkaloids.</title>
        <authorList>
            <person name="Wang B."/>
            <person name="Shu S."/>
            <person name="Song C."/>
            <person name="Liu Y."/>
        </authorList>
    </citation>
    <scope>NUCLEOTIDE SEQUENCE [LARGE SCALE GENOMIC DNA]</scope>
    <source>
        <strain evidence="2">HL-2020</strain>
        <tissue evidence="2">Leaf</tissue>
    </source>
</reference>
<dbReference type="AlphaFoldDB" id="A0A835M7R4"/>